<dbReference type="RefSeq" id="WP_280651614.1">
    <property type="nucleotide sequence ID" value="NZ_JANQDO010000054.1"/>
</dbReference>
<accession>A0ABT6K351</accession>
<dbReference type="Proteomes" id="UP001159371">
    <property type="component" value="Unassembled WGS sequence"/>
</dbReference>
<reference evidence="1 2" key="1">
    <citation type="journal article" date="2023" name="J. Phycol.">
        <title>Chrysosporum ovalisporum is synonymous with the true-branching cyanobacterium Umezakia natans (Nostocales/Aphanizomenonaceae).</title>
        <authorList>
            <person name="McGregor G.B."/>
            <person name="Sendall B.C."/>
            <person name="Niiyama Y."/>
            <person name="Tuji A."/>
            <person name="Willis A."/>
        </authorList>
    </citation>
    <scope>NUCLEOTIDE SEQUENCE [LARGE SCALE GENOMIC DNA]</scope>
    <source>
        <strain evidence="1 2">FSS-43</strain>
    </source>
</reference>
<organism evidence="1 2">
    <name type="scientific">Umezakia ovalisporum FSS-43</name>
    <dbReference type="NCBI Taxonomy" id="2740520"/>
    <lineage>
        <taxon>Bacteria</taxon>
        <taxon>Bacillati</taxon>
        <taxon>Cyanobacteriota</taxon>
        <taxon>Cyanophyceae</taxon>
        <taxon>Nostocales</taxon>
        <taxon>Nodulariaceae</taxon>
        <taxon>Umezakia</taxon>
    </lineage>
</organism>
<gene>
    <name evidence="1" type="ORF">NWP19_08010</name>
</gene>
<evidence type="ECO:0000313" key="2">
    <source>
        <dbReference type="Proteomes" id="UP001159371"/>
    </source>
</evidence>
<proteinExistence type="predicted"/>
<keyword evidence="2" id="KW-1185">Reference proteome</keyword>
<name>A0ABT6K351_9CYAN</name>
<dbReference type="EMBL" id="JANQDO010000054">
    <property type="protein sequence ID" value="MDH6056733.1"/>
    <property type="molecule type" value="Genomic_DNA"/>
</dbReference>
<evidence type="ECO:0000313" key="1">
    <source>
        <dbReference type="EMBL" id="MDH6056733.1"/>
    </source>
</evidence>
<sequence>MADKEEEARKVKTHEDLVICKKAFGGVVHSLTNAQGNNPRQSFYNPVV</sequence>
<protein>
    <submittedName>
        <fullName evidence="1">Uncharacterized protein</fullName>
    </submittedName>
</protein>
<comment type="caution">
    <text evidence="1">The sequence shown here is derived from an EMBL/GenBank/DDBJ whole genome shotgun (WGS) entry which is preliminary data.</text>
</comment>